<gene>
    <name evidence="3" type="ORF">A2756_02825</name>
</gene>
<evidence type="ECO:0000256" key="2">
    <source>
        <dbReference type="PIRSR" id="PIRSR001359-3"/>
    </source>
</evidence>
<feature type="binding site" evidence="2">
    <location>
        <position position="101"/>
    </location>
    <ligand>
        <name>Zn(2+)</name>
        <dbReference type="ChEBI" id="CHEBI:29105"/>
        <label>2</label>
    </ligand>
</feature>
<dbReference type="InterPro" id="IPR013785">
    <property type="entry name" value="Aldolase_TIM"/>
</dbReference>
<dbReference type="PANTHER" id="PTHR30304">
    <property type="entry name" value="D-TAGATOSE-1,6-BISPHOSPHATE ALDOLASE"/>
    <property type="match status" value="1"/>
</dbReference>
<protein>
    <recommendedName>
        <fullName evidence="5">Tagatose-bisphosphate aldolase</fullName>
    </recommendedName>
</protein>
<evidence type="ECO:0008006" key="5">
    <source>
        <dbReference type="Google" id="ProtNLM"/>
    </source>
</evidence>
<proteinExistence type="predicted"/>
<dbReference type="PANTHER" id="PTHR30304:SF0">
    <property type="entry name" value="D-TAGATOSE-1,6-BISPHOSPHATE ALDOLASE SUBUNIT GATY-RELATED"/>
    <property type="match status" value="1"/>
</dbReference>
<accession>A0A1G2G6D6</accession>
<dbReference type="Pfam" id="PF01116">
    <property type="entry name" value="F_bP_aldolase"/>
    <property type="match status" value="1"/>
</dbReference>
<dbReference type="InterPro" id="IPR050246">
    <property type="entry name" value="Class_II_FBP_aldolase"/>
</dbReference>
<dbReference type="GO" id="GO:0005975">
    <property type="term" value="P:carbohydrate metabolic process"/>
    <property type="evidence" value="ECO:0007669"/>
    <property type="project" value="InterPro"/>
</dbReference>
<comment type="cofactor">
    <cofactor evidence="2">
        <name>Zn(2+)</name>
        <dbReference type="ChEBI" id="CHEBI:29105"/>
    </cofactor>
    <text evidence="2">Binds 2 Zn(2+) ions per subunit. One is catalytic and the other provides a structural contribution.</text>
</comment>
<evidence type="ECO:0000313" key="4">
    <source>
        <dbReference type="Proteomes" id="UP000177785"/>
    </source>
</evidence>
<keyword evidence="2" id="KW-0479">Metal-binding</keyword>
<keyword evidence="2" id="KW-0862">Zinc</keyword>
<feature type="binding site" evidence="2">
    <location>
        <position position="213"/>
    </location>
    <ligand>
        <name>Zn(2+)</name>
        <dbReference type="ChEBI" id="CHEBI:29105"/>
        <label>1</label>
        <note>catalytic</note>
    </ligand>
</feature>
<organism evidence="3 4">
    <name type="scientific">Candidatus Ryanbacteria bacterium RIFCSPHIGHO2_01_FULL_48_27</name>
    <dbReference type="NCBI Taxonomy" id="1802115"/>
    <lineage>
        <taxon>Bacteria</taxon>
        <taxon>Candidatus Ryaniibacteriota</taxon>
    </lineage>
</organism>
<feature type="active site" description="Proton donor" evidence="1">
    <location>
        <position position="79"/>
    </location>
</feature>
<sequence length="287" mass="31594">MTLTQILFVHTKEHRAVGHFNISNLEMLRAILEAAKEMGSLVMIGTSEGEAEYLGRKQIVALIEAYCEDWGVEAILNADHHKSVEAAKAAIDAGYQSIHIDLSKLPFEENIAGTHAVVEYAHAKDIHISVEGELGVLATDSSKVYEGEIVVRPEDLTGPEQAAEFVERTGVNRFAPAVGNFHGMATHTKKQLDFDRIEATRKILPEEVAIVLHGGSGTSDDQLQEAIKRGVANIHISTELRVAYSSALRKFLADNPEETTPYKMFPSVIHAVRTVVLERVQLFTDTN</sequence>
<dbReference type="NCBIfam" id="TIGR00167">
    <property type="entry name" value="cbbA"/>
    <property type="match status" value="1"/>
</dbReference>
<dbReference type="EMBL" id="MHNL01000005">
    <property type="protein sequence ID" value="OGZ45815.1"/>
    <property type="molecule type" value="Genomic_DNA"/>
</dbReference>
<feature type="binding site" evidence="2">
    <location>
        <position position="133"/>
    </location>
    <ligand>
        <name>Zn(2+)</name>
        <dbReference type="ChEBI" id="CHEBI:29105"/>
        <label>2</label>
    </ligand>
</feature>
<dbReference type="Proteomes" id="UP000177785">
    <property type="component" value="Unassembled WGS sequence"/>
</dbReference>
<dbReference type="STRING" id="1802115.A2756_02825"/>
<comment type="caution">
    <text evidence="3">The sequence shown here is derived from an EMBL/GenBank/DDBJ whole genome shotgun (WGS) entry which is preliminary data.</text>
</comment>
<feature type="binding site" evidence="2">
    <location>
        <position position="80"/>
    </location>
    <ligand>
        <name>Zn(2+)</name>
        <dbReference type="ChEBI" id="CHEBI:29105"/>
        <label>1</label>
        <note>catalytic</note>
    </ligand>
</feature>
<feature type="binding site" evidence="2">
    <location>
        <position position="182"/>
    </location>
    <ligand>
        <name>Zn(2+)</name>
        <dbReference type="ChEBI" id="CHEBI:29105"/>
        <label>1</label>
        <note>catalytic</note>
    </ligand>
</feature>
<dbReference type="Gene3D" id="3.20.20.70">
    <property type="entry name" value="Aldolase class I"/>
    <property type="match status" value="1"/>
</dbReference>
<dbReference type="SUPFAM" id="SSF51569">
    <property type="entry name" value="Aldolase"/>
    <property type="match status" value="1"/>
</dbReference>
<reference evidence="3 4" key="1">
    <citation type="journal article" date="2016" name="Nat. Commun.">
        <title>Thousands of microbial genomes shed light on interconnected biogeochemical processes in an aquifer system.</title>
        <authorList>
            <person name="Anantharaman K."/>
            <person name="Brown C.T."/>
            <person name="Hug L.A."/>
            <person name="Sharon I."/>
            <person name="Castelle C.J."/>
            <person name="Probst A.J."/>
            <person name="Thomas B.C."/>
            <person name="Singh A."/>
            <person name="Wilkins M.J."/>
            <person name="Karaoz U."/>
            <person name="Brodie E.L."/>
            <person name="Williams K.H."/>
            <person name="Hubbard S.S."/>
            <person name="Banfield J.F."/>
        </authorList>
    </citation>
    <scope>NUCLEOTIDE SEQUENCE [LARGE SCALE GENOMIC DNA]</scope>
</reference>
<dbReference type="GO" id="GO:0008270">
    <property type="term" value="F:zinc ion binding"/>
    <property type="evidence" value="ECO:0007669"/>
    <property type="project" value="InterPro"/>
</dbReference>
<dbReference type="CDD" id="cd00947">
    <property type="entry name" value="TBP_aldolase_IIB"/>
    <property type="match status" value="1"/>
</dbReference>
<name>A0A1G2G6D6_9BACT</name>
<evidence type="ECO:0000313" key="3">
    <source>
        <dbReference type="EMBL" id="OGZ45815.1"/>
    </source>
</evidence>
<dbReference type="InterPro" id="IPR000771">
    <property type="entry name" value="FBA_II"/>
</dbReference>
<evidence type="ECO:0000256" key="1">
    <source>
        <dbReference type="PIRSR" id="PIRSR001359-1"/>
    </source>
</evidence>
<dbReference type="AlphaFoldDB" id="A0A1G2G6D6"/>
<dbReference type="GO" id="GO:0016832">
    <property type="term" value="F:aldehyde-lyase activity"/>
    <property type="evidence" value="ECO:0007669"/>
    <property type="project" value="InterPro"/>
</dbReference>
<dbReference type="PIRSF" id="PIRSF001359">
    <property type="entry name" value="F_bP_aldolase_II"/>
    <property type="match status" value="1"/>
</dbReference>